<comment type="subcellular location">
    <subcellularLocation>
        <location evidence="1">Cell membrane</location>
        <topology evidence="1">Multi-pass membrane protein</topology>
    </subcellularLocation>
</comment>
<gene>
    <name evidence="9" type="ORF">BLW93_08330</name>
</gene>
<evidence type="ECO:0000313" key="10">
    <source>
        <dbReference type="Proteomes" id="UP000187408"/>
    </source>
</evidence>
<comment type="caution">
    <text evidence="9">The sequence shown here is derived from an EMBL/GenBank/DDBJ whole genome shotgun (WGS) entry which is preliminary data.</text>
</comment>
<evidence type="ECO:0000256" key="2">
    <source>
        <dbReference type="ARBA" id="ARBA00007935"/>
    </source>
</evidence>
<dbReference type="GO" id="GO:0005886">
    <property type="term" value="C:plasma membrane"/>
    <property type="evidence" value="ECO:0007669"/>
    <property type="project" value="UniProtKB-SubCell"/>
</dbReference>
<feature type="transmembrane region" description="Helical" evidence="8">
    <location>
        <begin position="206"/>
        <end position="236"/>
    </location>
</feature>
<evidence type="ECO:0008006" key="11">
    <source>
        <dbReference type="Google" id="ProtNLM"/>
    </source>
</evidence>
<dbReference type="Gene3D" id="1.10.3470.10">
    <property type="entry name" value="ABC transporter involved in vitamin B12 uptake, BtuC"/>
    <property type="match status" value="1"/>
</dbReference>
<feature type="transmembrane region" description="Helical" evidence="8">
    <location>
        <begin position="91"/>
        <end position="111"/>
    </location>
</feature>
<dbReference type="OrthoDB" id="9811721at2"/>
<dbReference type="RefSeq" id="WP_076713629.1">
    <property type="nucleotide sequence ID" value="NZ_MOEN01000045.1"/>
</dbReference>
<feature type="transmembrane region" description="Helical" evidence="8">
    <location>
        <begin position="150"/>
        <end position="177"/>
    </location>
</feature>
<keyword evidence="7 8" id="KW-0472">Membrane</keyword>
<keyword evidence="10" id="KW-1185">Reference proteome</keyword>
<evidence type="ECO:0000256" key="6">
    <source>
        <dbReference type="ARBA" id="ARBA00022989"/>
    </source>
</evidence>
<evidence type="ECO:0000256" key="3">
    <source>
        <dbReference type="ARBA" id="ARBA00022448"/>
    </source>
</evidence>
<evidence type="ECO:0000256" key="5">
    <source>
        <dbReference type="ARBA" id="ARBA00022692"/>
    </source>
</evidence>
<dbReference type="AlphaFoldDB" id="A0A1R1MJH9"/>
<dbReference type="STRING" id="1914305.BLW93_08330"/>
<dbReference type="SUPFAM" id="SSF81345">
    <property type="entry name" value="ABC transporter involved in vitamin B12 uptake, BtuC"/>
    <property type="match status" value="1"/>
</dbReference>
<dbReference type="InterPro" id="IPR037294">
    <property type="entry name" value="ABC_BtuC-like"/>
</dbReference>
<dbReference type="PANTHER" id="PTHR30472:SF25">
    <property type="entry name" value="ABC TRANSPORTER PERMEASE PROTEIN MJ0876-RELATED"/>
    <property type="match status" value="1"/>
</dbReference>
<keyword evidence="3" id="KW-0813">Transport</keyword>
<evidence type="ECO:0000256" key="1">
    <source>
        <dbReference type="ARBA" id="ARBA00004651"/>
    </source>
</evidence>
<reference evidence="9 10" key="1">
    <citation type="submission" date="2016-10" db="EMBL/GenBank/DDBJ databases">
        <title>Genome sequence of a sulfur-reducing bacterium Desulfurobacterium indicum K6013.</title>
        <authorList>
            <person name="Cao J."/>
            <person name="Shao Z."/>
            <person name="Alain K."/>
            <person name="Jebbar M."/>
        </authorList>
    </citation>
    <scope>NUCLEOTIDE SEQUENCE [LARGE SCALE GENOMIC DNA]</scope>
    <source>
        <strain evidence="9 10">K6013</strain>
    </source>
</reference>
<evidence type="ECO:0000313" key="9">
    <source>
        <dbReference type="EMBL" id="OMH39860.1"/>
    </source>
</evidence>
<feature type="transmembrane region" description="Helical" evidence="8">
    <location>
        <begin position="276"/>
        <end position="295"/>
    </location>
</feature>
<evidence type="ECO:0000256" key="7">
    <source>
        <dbReference type="ARBA" id="ARBA00023136"/>
    </source>
</evidence>
<keyword evidence="6 8" id="KW-1133">Transmembrane helix</keyword>
<feature type="transmembrane region" description="Helical" evidence="8">
    <location>
        <begin position="67"/>
        <end position="85"/>
    </location>
</feature>
<dbReference type="GO" id="GO:0022857">
    <property type="term" value="F:transmembrane transporter activity"/>
    <property type="evidence" value="ECO:0007669"/>
    <property type="project" value="InterPro"/>
</dbReference>
<evidence type="ECO:0000256" key="8">
    <source>
        <dbReference type="SAM" id="Phobius"/>
    </source>
</evidence>
<accession>A0A1R1MJH9</accession>
<organism evidence="9 10">
    <name type="scientific">Desulfurobacterium indicum</name>
    <dbReference type="NCBI Taxonomy" id="1914305"/>
    <lineage>
        <taxon>Bacteria</taxon>
        <taxon>Pseudomonadati</taxon>
        <taxon>Aquificota</taxon>
        <taxon>Aquificia</taxon>
        <taxon>Desulfurobacteriales</taxon>
        <taxon>Desulfurobacteriaceae</taxon>
        <taxon>Desulfurobacterium</taxon>
    </lineage>
</organism>
<dbReference type="Proteomes" id="UP000187408">
    <property type="component" value="Unassembled WGS sequence"/>
</dbReference>
<sequence length="301" mass="32218">MSKKIKLSATLLFLSSISFLLLGFPDRNIIKIIRIPQLLTAFAAGSILSMSGVVFQNVLSNPLADPYILGVSAGSALGAVIGYTFNINPETSALIGGLLTIAALALSGKILESKLKLILFGVGVNATLSSLIVITTAIKNPQQSPSILFFLLGFIPVLSLKKSFFLFLLPFLLVFIFSKSAERIDALSLGDLFAYLSGVSPEKERIIYLLLSSVFTAIIVSQTGIIGFIGIVIPHLGRLLKIRKTGELLIFAIFSGASALILAELIIKTVFESYDIPAGTITALIGAPAFIFILWRNKNLA</sequence>
<feature type="transmembrane region" description="Helical" evidence="8">
    <location>
        <begin position="35"/>
        <end position="55"/>
    </location>
</feature>
<feature type="transmembrane region" description="Helical" evidence="8">
    <location>
        <begin position="248"/>
        <end position="270"/>
    </location>
</feature>
<dbReference type="PANTHER" id="PTHR30472">
    <property type="entry name" value="FERRIC ENTEROBACTIN TRANSPORT SYSTEM PERMEASE PROTEIN"/>
    <property type="match status" value="1"/>
</dbReference>
<keyword evidence="4" id="KW-1003">Cell membrane</keyword>
<feature type="transmembrane region" description="Helical" evidence="8">
    <location>
        <begin position="118"/>
        <end position="138"/>
    </location>
</feature>
<protein>
    <recommendedName>
        <fullName evidence="11">ABC transporter permease</fullName>
    </recommendedName>
</protein>
<proteinExistence type="inferred from homology"/>
<evidence type="ECO:0000256" key="4">
    <source>
        <dbReference type="ARBA" id="ARBA00022475"/>
    </source>
</evidence>
<dbReference type="EMBL" id="MOEN01000045">
    <property type="protein sequence ID" value="OMH39860.1"/>
    <property type="molecule type" value="Genomic_DNA"/>
</dbReference>
<name>A0A1R1MJH9_9BACT</name>
<keyword evidence="5 8" id="KW-0812">Transmembrane</keyword>
<comment type="similarity">
    <text evidence="2">Belongs to the binding-protein-dependent transport system permease family. FecCD subfamily.</text>
</comment>
<dbReference type="InterPro" id="IPR000522">
    <property type="entry name" value="ABC_transptr_permease_BtuC"/>
</dbReference>
<dbReference type="Pfam" id="PF01032">
    <property type="entry name" value="FecCD"/>
    <property type="match status" value="1"/>
</dbReference>